<dbReference type="SUPFAM" id="SSF46548">
    <property type="entry name" value="alpha-helical ferredoxin"/>
    <property type="match status" value="1"/>
</dbReference>
<evidence type="ECO:0000256" key="5">
    <source>
        <dbReference type="ARBA" id="ARBA00023014"/>
    </source>
</evidence>
<dbReference type="PROSITE" id="PS51379">
    <property type="entry name" value="4FE4S_FER_2"/>
    <property type="match status" value="2"/>
</dbReference>
<feature type="transmembrane region" description="Helical" evidence="6">
    <location>
        <begin position="73"/>
        <end position="92"/>
    </location>
</feature>
<keyword evidence="3" id="KW-0560">Oxidoreductase</keyword>
<keyword evidence="6" id="KW-0472">Membrane</keyword>
<reference evidence="8 9" key="1">
    <citation type="submission" date="2019-03" db="EMBL/GenBank/DDBJ databases">
        <title>Genomic Encyclopedia of Archaeal and Bacterial Type Strains, Phase II (KMG-II): from individual species to whole genera.</title>
        <authorList>
            <person name="Goeker M."/>
        </authorList>
    </citation>
    <scope>NUCLEOTIDE SEQUENCE [LARGE SCALE GENOMIC DNA]</scope>
    <source>
        <strain evidence="8 9">RL-C</strain>
    </source>
</reference>
<dbReference type="GO" id="GO:0051536">
    <property type="term" value="F:iron-sulfur cluster binding"/>
    <property type="evidence" value="ECO:0007669"/>
    <property type="project" value="UniProtKB-KW"/>
</dbReference>
<dbReference type="Gene3D" id="3.30.70.20">
    <property type="match status" value="1"/>
</dbReference>
<evidence type="ECO:0000256" key="1">
    <source>
        <dbReference type="ARBA" id="ARBA00022485"/>
    </source>
</evidence>
<proteinExistence type="predicted"/>
<dbReference type="Pfam" id="PF13183">
    <property type="entry name" value="Fer4_8"/>
    <property type="match status" value="1"/>
</dbReference>
<keyword evidence="6" id="KW-0812">Transmembrane</keyword>
<dbReference type="PROSITE" id="PS00198">
    <property type="entry name" value="4FE4S_FER_1"/>
    <property type="match status" value="1"/>
</dbReference>
<keyword evidence="5" id="KW-0411">Iron-sulfur</keyword>
<name>A0A4V2RQ80_9BACT</name>
<dbReference type="InterPro" id="IPR051460">
    <property type="entry name" value="HdrC_iron-sulfur_subunit"/>
</dbReference>
<evidence type="ECO:0000259" key="7">
    <source>
        <dbReference type="PROSITE" id="PS51379"/>
    </source>
</evidence>
<feature type="transmembrane region" description="Helical" evidence="6">
    <location>
        <begin position="6"/>
        <end position="30"/>
    </location>
</feature>
<gene>
    <name evidence="8" type="ORF">CLV25_10365</name>
</gene>
<feature type="transmembrane region" description="Helical" evidence="6">
    <location>
        <begin position="220"/>
        <end position="239"/>
    </location>
</feature>
<feature type="transmembrane region" description="Helical" evidence="6">
    <location>
        <begin position="130"/>
        <end position="149"/>
    </location>
</feature>
<keyword evidence="6" id="KW-1133">Transmembrane helix</keyword>
<dbReference type="SUPFAM" id="SSF103501">
    <property type="entry name" value="Respiratory nitrate reductase 1 gamma chain"/>
    <property type="match status" value="1"/>
</dbReference>
<dbReference type="InterPro" id="IPR017896">
    <property type="entry name" value="4Fe4S_Fe-S-bd"/>
</dbReference>
<dbReference type="RefSeq" id="WP_131838416.1">
    <property type="nucleotide sequence ID" value="NZ_SLWB01000003.1"/>
</dbReference>
<dbReference type="PANTHER" id="PTHR43255">
    <property type="entry name" value="IRON-SULFUR-BINDING OXIDOREDUCTASE FADF-RELATED-RELATED"/>
    <property type="match status" value="1"/>
</dbReference>
<feature type="domain" description="4Fe-4S ferredoxin-type" evidence="7">
    <location>
        <begin position="264"/>
        <end position="296"/>
    </location>
</feature>
<dbReference type="GO" id="GO:0046872">
    <property type="term" value="F:metal ion binding"/>
    <property type="evidence" value="ECO:0007669"/>
    <property type="project" value="UniProtKB-KW"/>
</dbReference>
<evidence type="ECO:0000256" key="3">
    <source>
        <dbReference type="ARBA" id="ARBA00023002"/>
    </source>
</evidence>
<protein>
    <submittedName>
        <fullName evidence="8">Fe-S oxidoreductase</fullName>
    </submittedName>
</protein>
<sequence length="605" mass="67974">MDRFDIFVLPFTVGLVFVVFAYIAQLIYWLRQMPKDEKGKLKGLLVSPIRLAKCCIEIVKESLLHINLFRTNLLLGFMHMSLAFGWFMLIVIGNLESKVYTSTHINPPYFPIFLEYFIPDMGSFKYHQEFSFLMDFFLLMVLTGTFLAFTKRFVSRRFSIIKKPKLTAIDKIGLYSLWLIFPLRFLAESINSGIHQTGSFITEPTGELLFSLGVGESSAYAAWWAYSISLGIFFVAVPFTRYMHILTEPFFIFLRKAKVDASKFQPIFNQIQAKSCSKCGVCLSSCPLTKASISGKPQPIYLLDALKRGSLSPEMVESCLNCRRCEESCPVGITIEPLRMSLKKQIEHETDFGYTSLAEYPKAKVGYFSGCMGKLTPATTKSLEKIAETAGEKLVHLDKDGGICCGRPQKLAGQLAASQELMAKNTALFRESGVEMIVTSCPICLKTFRDDYQLSIPVIHHTEYINRLIKNERIALNKSDAITVYHDPCELARGCGITKEPRYILKKSSTFTELPKEARGMCCGNSMAHSSLSYNQKADIASLTLNSIPSNVSHLITSCPACSKAFKVADKVTVEDIAVFTARHAYKPTPILEKQHYKVSETATR</sequence>
<comment type="caution">
    <text evidence="8">The sequence shown here is derived from an EMBL/GenBank/DDBJ whole genome shotgun (WGS) entry which is preliminary data.</text>
</comment>
<keyword evidence="4" id="KW-0408">Iron</keyword>
<dbReference type="PANTHER" id="PTHR43255:SF1">
    <property type="entry name" value="IRON-SULFUR-BINDING OXIDOREDUCTASE FADF-RELATED"/>
    <property type="match status" value="1"/>
</dbReference>
<evidence type="ECO:0000313" key="8">
    <source>
        <dbReference type="EMBL" id="TCN70550.1"/>
    </source>
</evidence>
<dbReference type="Pfam" id="PF02754">
    <property type="entry name" value="CCG"/>
    <property type="match status" value="2"/>
</dbReference>
<keyword evidence="9" id="KW-1185">Reference proteome</keyword>
<evidence type="ECO:0000256" key="4">
    <source>
        <dbReference type="ARBA" id="ARBA00023004"/>
    </source>
</evidence>
<dbReference type="InterPro" id="IPR004017">
    <property type="entry name" value="Cys_rich_dom"/>
</dbReference>
<dbReference type="Gene3D" id="1.20.950.20">
    <property type="entry name" value="Transmembrane di-heme cytochromes, Chain C"/>
    <property type="match status" value="1"/>
</dbReference>
<organism evidence="8 9">
    <name type="scientific">Acetobacteroides hydrogenigenes</name>
    <dbReference type="NCBI Taxonomy" id="979970"/>
    <lineage>
        <taxon>Bacteria</taxon>
        <taxon>Pseudomonadati</taxon>
        <taxon>Bacteroidota</taxon>
        <taxon>Bacteroidia</taxon>
        <taxon>Bacteroidales</taxon>
        <taxon>Rikenellaceae</taxon>
        <taxon>Acetobacteroides</taxon>
    </lineage>
</organism>
<evidence type="ECO:0000313" key="9">
    <source>
        <dbReference type="Proteomes" id="UP000294830"/>
    </source>
</evidence>
<dbReference type="GO" id="GO:0005886">
    <property type="term" value="C:plasma membrane"/>
    <property type="evidence" value="ECO:0007669"/>
    <property type="project" value="TreeGrafter"/>
</dbReference>
<feature type="domain" description="4Fe-4S ferredoxin-type" evidence="7">
    <location>
        <begin position="309"/>
        <end position="338"/>
    </location>
</feature>
<dbReference type="AlphaFoldDB" id="A0A4V2RQ80"/>
<dbReference type="Proteomes" id="UP000294830">
    <property type="component" value="Unassembled WGS sequence"/>
</dbReference>
<keyword evidence="1" id="KW-0004">4Fe-4S</keyword>
<dbReference type="GO" id="GO:0016491">
    <property type="term" value="F:oxidoreductase activity"/>
    <property type="evidence" value="ECO:0007669"/>
    <property type="project" value="UniProtKB-ARBA"/>
</dbReference>
<dbReference type="OrthoDB" id="9794954at2"/>
<dbReference type="InterPro" id="IPR017900">
    <property type="entry name" value="4Fe4S_Fe_S_CS"/>
</dbReference>
<evidence type="ECO:0000256" key="2">
    <source>
        <dbReference type="ARBA" id="ARBA00022723"/>
    </source>
</evidence>
<dbReference type="EMBL" id="SLWB01000003">
    <property type="protein sequence ID" value="TCN70550.1"/>
    <property type="molecule type" value="Genomic_DNA"/>
</dbReference>
<evidence type="ECO:0000256" key="6">
    <source>
        <dbReference type="SAM" id="Phobius"/>
    </source>
</evidence>
<dbReference type="InterPro" id="IPR036197">
    <property type="entry name" value="NarG-like_sf"/>
</dbReference>
<keyword evidence="2" id="KW-0479">Metal-binding</keyword>
<accession>A0A4V2RQ80</accession>